<dbReference type="InterPro" id="IPR010998">
    <property type="entry name" value="Integrase_recombinase_N"/>
</dbReference>
<dbReference type="GO" id="GO:0003677">
    <property type="term" value="F:DNA binding"/>
    <property type="evidence" value="ECO:0007669"/>
    <property type="project" value="UniProtKB-KW"/>
</dbReference>
<sequence length="451" mass="49188">MREDSVTDTVTANPRLLTAGQRIAALELGRSIVLEKIPMGGSLEARRLPAGTAQFYWRFTQAGKTTRVPIGAYDSGAPPKSLKPSGRGYSVAAAVEAARELAKLNAETPGGLVAKREREDQERRKQDELTRARATNTLRALCDEYVAWLAAQNKVSAAGAKNVFHNHLYTAHPGLASKAAVEVEKREIVVVLRTLVEAGKATTARKLRSYLRAAYACALKADSDARLPSGFIPFMVVSNPVEATAPIPSRAEKNPLPLIDLQRYWRELRKKEGSIGAALRLHVAMGGQRPAQLVRLRSADVSAFSVRLMDAKGRRAEPREHLLPKTDVIARELRQLPKDGFVLSTDGGTTPMHPTSLTAWAAEVARAAGLQGFQLKRVRSGIETALAEAGVSLHVRGLLQSHGIGGVQERHYDAHEYMAEKRDALDLLIRTLNRSIGARTSHPRVALKEVK</sequence>
<evidence type="ECO:0000256" key="4">
    <source>
        <dbReference type="ARBA" id="ARBA00023172"/>
    </source>
</evidence>
<dbReference type="Gene3D" id="1.10.150.130">
    <property type="match status" value="1"/>
</dbReference>
<keyword evidence="3" id="KW-0238">DNA-binding</keyword>
<dbReference type="InterPro" id="IPR050808">
    <property type="entry name" value="Phage_Integrase"/>
</dbReference>
<dbReference type="EMBL" id="WSEL01000003">
    <property type="protein sequence ID" value="MVQ29953.1"/>
    <property type="molecule type" value="Genomic_DNA"/>
</dbReference>
<accession>A0A6N8IVH7</accession>
<dbReference type="AlphaFoldDB" id="A0A6N8IVH7"/>
<keyword evidence="4" id="KW-0233">DNA recombination</keyword>
<evidence type="ECO:0000256" key="5">
    <source>
        <dbReference type="SAM" id="MobiDB-lite"/>
    </source>
</evidence>
<dbReference type="InterPro" id="IPR013762">
    <property type="entry name" value="Integrase-like_cat_sf"/>
</dbReference>
<evidence type="ECO:0000256" key="1">
    <source>
        <dbReference type="ARBA" id="ARBA00008857"/>
    </source>
</evidence>
<proteinExistence type="inferred from homology"/>
<dbReference type="Gene3D" id="1.10.443.10">
    <property type="entry name" value="Intergrase catalytic core"/>
    <property type="match status" value="1"/>
</dbReference>
<dbReference type="PANTHER" id="PTHR30629:SF2">
    <property type="entry name" value="PROPHAGE INTEGRASE INTS-RELATED"/>
    <property type="match status" value="1"/>
</dbReference>
<dbReference type="InterPro" id="IPR011010">
    <property type="entry name" value="DNA_brk_join_enz"/>
</dbReference>
<keyword evidence="7" id="KW-1185">Reference proteome</keyword>
<feature type="compositionally biased region" description="Basic and acidic residues" evidence="5">
    <location>
        <begin position="114"/>
        <end position="129"/>
    </location>
</feature>
<evidence type="ECO:0000256" key="2">
    <source>
        <dbReference type="ARBA" id="ARBA00022908"/>
    </source>
</evidence>
<gene>
    <name evidence="6" type="ORF">GON04_10870</name>
</gene>
<dbReference type="SUPFAM" id="SSF56349">
    <property type="entry name" value="DNA breaking-rejoining enzymes"/>
    <property type="match status" value="1"/>
</dbReference>
<dbReference type="PANTHER" id="PTHR30629">
    <property type="entry name" value="PROPHAGE INTEGRASE"/>
    <property type="match status" value="1"/>
</dbReference>
<dbReference type="Proteomes" id="UP000469385">
    <property type="component" value="Unassembled WGS sequence"/>
</dbReference>
<dbReference type="GO" id="GO:0015074">
    <property type="term" value="P:DNA integration"/>
    <property type="evidence" value="ECO:0007669"/>
    <property type="project" value="UniProtKB-KW"/>
</dbReference>
<feature type="region of interest" description="Disordered" evidence="5">
    <location>
        <begin position="108"/>
        <end position="129"/>
    </location>
</feature>
<comment type="similarity">
    <text evidence="1">Belongs to the 'phage' integrase family.</text>
</comment>
<comment type="caution">
    <text evidence="6">The sequence shown here is derived from an EMBL/GenBank/DDBJ whole genome shotgun (WGS) entry which is preliminary data.</text>
</comment>
<keyword evidence="2" id="KW-0229">DNA integration</keyword>
<dbReference type="InterPro" id="IPR038488">
    <property type="entry name" value="Integrase_DNA-bd_sf"/>
</dbReference>
<evidence type="ECO:0000313" key="7">
    <source>
        <dbReference type="Proteomes" id="UP000469385"/>
    </source>
</evidence>
<organism evidence="6 7">
    <name type="scientific">Ramlibacter pinisoli</name>
    <dbReference type="NCBI Taxonomy" id="2682844"/>
    <lineage>
        <taxon>Bacteria</taxon>
        <taxon>Pseudomonadati</taxon>
        <taxon>Pseudomonadota</taxon>
        <taxon>Betaproteobacteria</taxon>
        <taxon>Burkholderiales</taxon>
        <taxon>Comamonadaceae</taxon>
        <taxon>Ramlibacter</taxon>
    </lineage>
</organism>
<evidence type="ECO:0000256" key="3">
    <source>
        <dbReference type="ARBA" id="ARBA00023125"/>
    </source>
</evidence>
<protein>
    <submittedName>
        <fullName evidence="6">Integrase</fullName>
    </submittedName>
</protein>
<dbReference type="Gene3D" id="3.30.160.390">
    <property type="entry name" value="Integrase, DNA-binding domain"/>
    <property type="match status" value="1"/>
</dbReference>
<dbReference type="GO" id="GO:0006310">
    <property type="term" value="P:DNA recombination"/>
    <property type="evidence" value="ECO:0007669"/>
    <property type="project" value="UniProtKB-KW"/>
</dbReference>
<name>A0A6N8IVH7_9BURK</name>
<evidence type="ECO:0000313" key="6">
    <source>
        <dbReference type="EMBL" id="MVQ29953.1"/>
    </source>
</evidence>
<reference evidence="6 7" key="1">
    <citation type="submission" date="2019-12" db="EMBL/GenBank/DDBJ databases">
        <authorList>
            <person name="Huq M.A."/>
        </authorList>
    </citation>
    <scope>NUCLEOTIDE SEQUENCE [LARGE SCALE GENOMIC DNA]</scope>
    <source>
        <strain evidence="6 7">MAH-25</strain>
    </source>
</reference>
<dbReference type="RefSeq" id="WP_157397896.1">
    <property type="nucleotide sequence ID" value="NZ_WSEL01000003.1"/>
</dbReference>